<proteinExistence type="predicted"/>
<accession>A0A0K2VC20</accession>
<dbReference type="AlphaFoldDB" id="A0A0K2VC20"/>
<sequence>MVIVKLHRSLVFKMDKMKNDEEDFTRKAGSVGYNLKRNLVFLSSSGVKIKKDPTKSMSFPTTSPQLLRGRERRVGIVLIHEYP</sequence>
<reference evidence="1" key="1">
    <citation type="submission" date="2014-05" db="EMBL/GenBank/DDBJ databases">
        <authorList>
            <person name="Chronopoulou M."/>
        </authorList>
    </citation>
    <scope>NUCLEOTIDE SEQUENCE</scope>
    <source>
        <tissue evidence="1">Whole organism</tissue>
    </source>
</reference>
<organism evidence="1">
    <name type="scientific">Lepeophtheirus salmonis</name>
    <name type="common">Salmon louse</name>
    <name type="synonym">Caligus salmonis</name>
    <dbReference type="NCBI Taxonomy" id="72036"/>
    <lineage>
        <taxon>Eukaryota</taxon>
        <taxon>Metazoa</taxon>
        <taxon>Ecdysozoa</taxon>
        <taxon>Arthropoda</taxon>
        <taxon>Crustacea</taxon>
        <taxon>Multicrustacea</taxon>
        <taxon>Hexanauplia</taxon>
        <taxon>Copepoda</taxon>
        <taxon>Siphonostomatoida</taxon>
        <taxon>Caligidae</taxon>
        <taxon>Lepeophtheirus</taxon>
    </lineage>
</organism>
<dbReference type="EMBL" id="HACA01030727">
    <property type="protein sequence ID" value="CDW48088.1"/>
    <property type="molecule type" value="Transcribed_RNA"/>
</dbReference>
<feature type="non-terminal residue" evidence="1">
    <location>
        <position position="83"/>
    </location>
</feature>
<evidence type="ECO:0000313" key="1">
    <source>
        <dbReference type="EMBL" id="CDW48088.1"/>
    </source>
</evidence>
<protein>
    <submittedName>
        <fullName evidence="1">Uncharacterized protein</fullName>
    </submittedName>
</protein>
<name>A0A0K2VC20_LEPSM</name>